<dbReference type="Pfam" id="PF01497">
    <property type="entry name" value="Peripla_BP_2"/>
    <property type="match status" value="1"/>
</dbReference>
<dbReference type="InterPro" id="IPR051313">
    <property type="entry name" value="Bact_iron-sidero_bind"/>
</dbReference>
<dbReference type="RefSeq" id="WP_101547352.1">
    <property type="nucleotide sequence ID" value="NZ_FXYX01000036.1"/>
</dbReference>
<dbReference type="Proteomes" id="UP000234382">
    <property type="component" value="Unassembled WGS sequence"/>
</dbReference>
<keyword evidence="3" id="KW-0813">Transport</keyword>
<accession>A0A2H1KIW9</accession>
<keyword evidence="7" id="KW-1185">Reference proteome</keyword>
<reference evidence="7" key="1">
    <citation type="submission" date="2017-03" db="EMBL/GenBank/DDBJ databases">
        <authorList>
            <person name="Monnet C."/>
        </authorList>
    </citation>
    <scope>NUCLEOTIDE SEQUENCE [LARGE SCALE GENOMIC DNA]</scope>
    <source>
        <strain evidence="7">ATCC 49514</strain>
    </source>
</reference>
<comment type="subcellular location">
    <subcellularLocation>
        <location evidence="1">Cell envelope</location>
    </subcellularLocation>
</comment>
<dbReference type="EMBL" id="FXYX01000036">
    <property type="protein sequence ID" value="SMX99701.1"/>
    <property type="molecule type" value="Genomic_DNA"/>
</dbReference>
<proteinExistence type="inferred from homology"/>
<comment type="similarity">
    <text evidence="2">Belongs to the bacterial solute-binding protein 8 family.</text>
</comment>
<dbReference type="PROSITE" id="PS51257">
    <property type="entry name" value="PROKAR_LIPOPROTEIN"/>
    <property type="match status" value="1"/>
</dbReference>
<feature type="domain" description="Fe/B12 periplasmic-binding" evidence="5">
    <location>
        <begin position="65"/>
        <end position="336"/>
    </location>
</feature>
<keyword evidence="4" id="KW-0732">Signal</keyword>
<evidence type="ECO:0000256" key="4">
    <source>
        <dbReference type="ARBA" id="ARBA00022729"/>
    </source>
</evidence>
<evidence type="ECO:0000313" key="6">
    <source>
        <dbReference type="EMBL" id="SMX99701.1"/>
    </source>
</evidence>
<evidence type="ECO:0000313" key="7">
    <source>
        <dbReference type="Proteomes" id="UP000234382"/>
    </source>
</evidence>
<dbReference type="Gene3D" id="3.40.50.1980">
    <property type="entry name" value="Nitrogenase molybdenum iron protein domain"/>
    <property type="match status" value="2"/>
</dbReference>
<gene>
    <name evidence="6" type="ORF">BI49514_03092</name>
</gene>
<dbReference type="SUPFAM" id="SSF53807">
    <property type="entry name" value="Helical backbone' metal receptor"/>
    <property type="match status" value="1"/>
</dbReference>
<dbReference type="InterPro" id="IPR002491">
    <property type="entry name" value="ABC_transptr_periplasmic_BD"/>
</dbReference>
<protein>
    <submittedName>
        <fullName evidence="6">Iron complex transport system substrate-binding protein</fullName>
    </submittedName>
</protein>
<dbReference type="PANTHER" id="PTHR30532">
    <property type="entry name" value="IRON III DICITRATE-BINDING PERIPLASMIC PROTEIN"/>
    <property type="match status" value="1"/>
</dbReference>
<evidence type="ECO:0000256" key="3">
    <source>
        <dbReference type="ARBA" id="ARBA00022448"/>
    </source>
</evidence>
<dbReference type="PROSITE" id="PS50983">
    <property type="entry name" value="FE_B12_PBP"/>
    <property type="match status" value="1"/>
</dbReference>
<dbReference type="PANTHER" id="PTHR30532:SF24">
    <property type="entry name" value="FERRIC ENTEROBACTIN-BINDING PERIPLASMIC PROTEIN FEPB"/>
    <property type="match status" value="1"/>
</dbReference>
<name>A0A2H1KIW9_9MICO</name>
<organism evidence="6 7">
    <name type="scientific">Brevibacterium iodinum ATCC 49514</name>
    <dbReference type="NCBI Taxonomy" id="1255616"/>
    <lineage>
        <taxon>Bacteria</taxon>
        <taxon>Bacillati</taxon>
        <taxon>Actinomycetota</taxon>
        <taxon>Actinomycetes</taxon>
        <taxon>Micrococcales</taxon>
        <taxon>Brevibacteriaceae</taxon>
        <taxon>Brevibacterium</taxon>
    </lineage>
</organism>
<dbReference type="GO" id="GO:0030288">
    <property type="term" value="C:outer membrane-bounded periplasmic space"/>
    <property type="evidence" value="ECO:0007669"/>
    <property type="project" value="TreeGrafter"/>
</dbReference>
<sequence>MATRPSSVLTFSDRPMRRFAPVSLALALALTGCGGGSAEDAESGKTGAGSVDDAFGSVHIAGAERVVALSVSDADAALAAGVVPVAMTEAPVEPVMPWAQETIAERGGDDPELFKWSTEDTIPFEDIAAWEPDLILATGTIIGEDTHEQLSEIAPTLATAEEGHPDSWRSQAERVSTVLDAEDVGVEAIETAQTAIDDAAKEHPDLDGRSFLVALFHSPDQVGVLSDRNAATVQFFSELGLELDPVADDMTAGKVPDSLSLEKLDVLQSDILVGYFPDPKLRKKYDGVPTFSSLPTVEGGHFYQPTDEEWRGLRSVSALALPEIVGPIAEKLDKAAVGS</sequence>
<evidence type="ECO:0000259" key="5">
    <source>
        <dbReference type="PROSITE" id="PS50983"/>
    </source>
</evidence>
<dbReference type="GO" id="GO:1901678">
    <property type="term" value="P:iron coordination entity transport"/>
    <property type="evidence" value="ECO:0007669"/>
    <property type="project" value="UniProtKB-ARBA"/>
</dbReference>
<dbReference type="AlphaFoldDB" id="A0A2H1KIW9"/>
<evidence type="ECO:0000256" key="1">
    <source>
        <dbReference type="ARBA" id="ARBA00004196"/>
    </source>
</evidence>
<evidence type="ECO:0000256" key="2">
    <source>
        <dbReference type="ARBA" id="ARBA00008814"/>
    </source>
</evidence>